<accession>A0A0N0U483</accession>
<dbReference type="AlphaFoldDB" id="A0A0N0U483"/>
<gene>
    <name evidence="1" type="ORF">WN51_03735</name>
</gene>
<dbReference type="EMBL" id="KQ435833">
    <property type="protein sequence ID" value="KOX71621.1"/>
    <property type="molecule type" value="Genomic_DNA"/>
</dbReference>
<keyword evidence="2" id="KW-1185">Reference proteome</keyword>
<organism evidence="1 2">
    <name type="scientific">Melipona quadrifasciata</name>
    <dbReference type="NCBI Taxonomy" id="166423"/>
    <lineage>
        <taxon>Eukaryota</taxon>
        <taxon>Metazoa</taxon>
        <taxon>Ecdysozoa</taxon>
        <taxon>Arthropoda</taxon>
        <taxon>Hexapoda</taxon>
        <taxon>Insecta</taxon>
        <taxon>Pterygota</taxon>
        <taxon>Neoptera</taxon>
        <taxon>Endopterygota</taxon>
        <taxon>Hymenoptera</taxon>
        <taxon>Apocrita</taxon>
        <taxon>Aculeata</taxon>
        <taxon>Apoidea</taxon>
        <taxon>Anthophila</taxon>
        <taxon>Apidae</taxon>
        <taxon>Melipona</taxon>
    </lineage>
</organism>
<name>A0A0N0U483_9HYME</name>
<evidence type="ECO:0000313" key="1">
    <source>
        <dbReference type="EMBL" id="KOX71621.1"/>
    </source>
</evidence>
<proteinExistence type="predicted"/>
<sequence>MKQLWTKYRRNLQPITICNATDHNLYGTSRKHTELHIELLIVLPRGEQYPNVRVNEDRRRTVQHHFSNSSRVCLGTRKTELQL</sequence>
<protein>
    <submittedName>
        <fullName evidence="1">Uncharacterized protein</fullName>
    </submittedName>
</protein>
<dbReference type="Proteomes" id="UP000053105">
    <property type="component" value="Unassembled WGS sequence"/>
</dbReference>
<reference evidence="1 2" key="1">
    <citation type="submission" date="2015-07" db="EMBL/GenBank/DDBJ databases">
        <title>The genome of Melipona quadrifasciata.</title>
        <authorList>
            <person name="Pan H."/>
            <person name="Kapheim K."/>
        </authorList>
    </citation>
    <scope>NUCLEOTIDE SEQUENCE [LARGE SCALE GENOMIC DNA]</scope>
    <source>
        <strain evidence="1">0111107301</strain>
        <tissue evidence="1">Whole body</tissue>
    </source>
</reference>
<evidence type="ECO:0000313" key="2">
    <source>
        <dbReference type="Proteomes" id="UP000053105"/>
    </source>
</evidence>